<dbReference type="InterPro" id="IPR029060">
    <property type="entry name" value="PIN-like_dom_sf"/>
</dbReference>
<keyword evidence="2" id="KW-1185">Reference proteome</keyword>
<evidence type="ECO:0008006" key="3">
    <source>
        <dbReference type="Google" id="ProtNLM"/>
    </source>
</evidence>
<organism evidence="1 2">
    <name type="scientific">Roseofilum halophilum BLCC-M91</name>
    <dbReference type="NCBI Taxonomy" id="3022259"/>
    <lineage>
        <taxon>Bacteria</taxon>
        <taxon>Bacillati</taxon>
        <taxon>Cyanobacteriota</taxon>
        <taxon>Cyanophyceae</taxon>
        <taxon>Desertifilales</taxon>
        <taxon>Desertifilaceae</taxon>
        <taxon>Roseofilum</taxon>
        <taxon>Roseofilum halophilum</taxon>
    </lineage>
</organism>
<protein>
    <recommendedName>
        <fullName evidence="3">PIN domain-containing protein</fullName>
    </recommendedName>
</protein>
<sequence length="71" mass="8063">MAELLILLDTNVVLYYLGNRLRDPLPMGKYLVSVITEIELLSYPNLSESEEFIVRDFLNNITNEAIASMNG</sequence>
<reference evidence="1 2" key="1">
    <citation type="submission" date="2023-01" db="EMBL/GenBank/DDBJ databases">
        <title>Novel diversity within Roseofilum (Cyanobacteria; Desertifilaceae) from marine benthic mats with descriptions of four novel species.</title>
        <authorList>
            <person name="Wang Y."/>
            <person name="Berthold D.E."/>
            <person name="Hu J."/>
            <person name="Lefler F.W."/>
            <person name="Laughinghouse H.D. IV."/>
        </authorList>
    </citation>
    <scope>NUCLEOTIDE SEQUENCE [LARGE SCALE GENOMIC DNA]</scope>
    <source>
        <strain evidence="1 2">BLCC-M91</strain>
    </source>
</reference>
<name>A0ABT7BFU9_9CYAN</name>
<dbReference type="RefSeq" id="WP_283760799.1">
    <property type="nucleotide sequence ID" value="NZ_JAQPOK010000007.1"/>
</dbReference>
<dbReference type="SUPFAM" id="SSF88723">
    <property type="entry name" value="PIN domain-like"/>
    <property type="match status" value="1"/>
</dbReference>
<evidence type="ECO:0000313" key="2">
    <source>
        <dbReference type="Proteomes" id="UP001231370"/>
    </source>
</evidence>
<dbReference type="EMBL" id="JAQPOK010000007">
    <property type="protein sequence ID" value="MDJ1177469.1"/>
    <property type="molecule type" value="Genomic_DNA"/>
</dbReference>
<proteinExistence type="predicted"/>
<dbReference type="Proteomes" id="UP001231370">
    <property type="component" value="Unassembled WGS sequence"/>
</dbReference>
<gene>
    <name evidence="1" type="ORF">PJF56_01195</name>
</gene>
<evidence type="ECO:0000313" key="1">
    <source>
        <dbReference type="EMBL" id="MDJ1177469.1"/>
    </source>
</evidence>
<comment type="caution">
    <text evidence="1">The sequence shown here is derived from an EMBL/GenBank/DDBJ whole genome shotgun (WGS) entry which is preliminary data.</text>
</comment>
<accession>A0ABT7BFU9</accession>